<proteinExistence type="predicted"/>
<protein>
    <submittedName>
        <fullName evidence="2">Uncharacterized protein</fullName>
    </submittedName>
</protein>
<reference evidence="2 3" key="1">
    <citation type="journal article" date="2024" name="Plant J.">
        <title>Genome sequences and population genomics reveal climatic adaptation and genomic divergence between two closely related sweetgum species.</title>
        <authorList>
            <person name="Xu W.Q."/>
            <person name="Ren C.Q."/>
            <person name="Zhang X.Y."/>
            <person name="Comes H.P."/>
            <person name="Liu X.H."/>
            <person name="Li Y.G."/>
            <person name="Kettle C.J."/>
            <person name="Jalonen R."/>
            <person name="Gaisberger H."/>
            <person name="Ma Y.Z."/>
            <person name="Qiu Y.X."/>
        </authorList>
    </citation>
    <scope>NUCLEOTIDE SEQUENCE [LARGE SCALE GENOMIC DNA]</scope>
    <source>
        <strain evidence="2">Hangzhou</strain>
    </source>
</reference>
<feature type="region of interest" description="Disordered" evidence="1">
    <location>
        <begin position="122"/>
        <end position="155"/>
    </location>
</feature>
<dbReference type="PANTHER" id="PTHR31973:SF187">
    <property type="entry name" value="MUTATOR TRANSPOSASE MUDRA PROTEIN"/>
    <property type="match status" value="1"/>
</dbReference>
<evidence type="ECO:0000256" key="1">
    <source>
        <dbReference type="SAM" id="MobiDB-lite"/>
    </source>
</evidence>
<keyword evidence="3" id="KW-1185">Reference proteome</keyword>
<comment type="caution">
    <text evidence="2">The sequence shown here is derived from an EMBL/GenBank/DDBJ whole genome shotgun (WGS) entry which is preliminary data.</text>
</comment>
<name>A0AAP0RRI0_LIQFO</name>
<dbReference type="Proteomes" id="UP001415857">
    <property type="component" value="Unassembled WGS sequence"/>
</dbReference>
<accession>A0AAP0RRI0</accession>
<evidence type="ECO:0000313" key="3">
    <source>
        <dbReference type="Proteomes" id="UP001415857"/>
    </source>
</evidence>
<feature type="region of interest" description="Disordered" evidence="1">
    <location>
        <begin position="78"/>
        <end position="102"/>
    </location>
</feature>
<organism evidence="2 3">
    <name type="scientific">Liquidambar formosana</name>
    <name type="common">Formosan gum</name>
    <dbReference type="NCBI Taxonomy" id="63359"/>
    <lineage>
        <taxon>Eukaryota</taxon>
        <taxon>Viridiplantae</taxon>
        <taxon>Streptophyta</taxon>
        <taxon>Embryophyta</taxon>
        <taxon>Tracheophyta</taxon>
        <taxon>Spermatophyta</taxon>
        <taxon>Magnoliopsida</taxon>
        <taxon>eudicotyledons</taxon>
        <taxon>Gunneridae</taxon>
        <taxon>Pentapetalae</taxon>
        <taxon>Saxifragales</taxon>
        <taxon>Altingiaceae</taxon>
        <taxon>Liquidambar</taxon>
    </lineage>
</organism>
<sequence length="155" mass="18043">MWDAARATTVVDFKKEMKRIKDIEAAAHTYLLAFQPNWWTRSAFSTFCKYDALLNNICESFNGYILEARDKPIIKMLEMKPPSRPKKLRRREPDEPRDSYRVSKKHVQIRCGKCHRYRHNRKTCKGQVAPKKGKAPAKNKGQAVGGGKKREKEVH</sequence>
<feature type="compositionally biased region" description="Basic and acidic residues" evidence="1">
    <location>
        <begin position="91"/>
        <end position="101"/>
    </location>
</feature>
<dbReference type="EMBL" id="JBBPBK010000006">
    <property type="protein sequence ID" value="KAK9283176.1"/>
    <property type="molecule type" value="Genomic_DNA"/>
</dbReference>
<gene>
    <name evidence="2" type="ORF">L1049_011410</name>
</gene>
<dbReference type="AlphaFoldDB" id="A0AAP0RRI0"/>
<evidence type="ECO:0000313" key="2">
    <source>
        <dbReference type="EMBL" id="KAK9283176.1"/>
    </source>
</evidence>
<dbReference type="PANTHER" id="PTHR31973">
    <property type="entry name" value="POLYPROTEIN, PUTATIVE-RELATED"/>
    <property type="match status" value="1"/>
</dbReference>